<gene>
    <name evidence="1" type="ORF">HFQ13_09390</name>
</gene>
<dbReference type="EMBL" id="JAAXYO010000147">
    <property type="protein sequence ID" value="MBU2788409.1"/>
    <property type="molecule type" value="Genomic_DNA"/>
</dbReference>
<keyword evidence="2" id="KW-1185">Reference proteome</keyword>
<dbReference type="Proteomes" id="UP001197378">
    <property type="component" value="Unassembled WGS sequence"/>
</dbReference>
<evidence type="ECO:0008006" key="3">
    <source>
        <dbReference type="Google" id="ProtNLM"/>
    </source>
</evidence>
<dbReference type="AlphaFoldDB" id="A0AAE2YQQ1"/>
<protein>
    <recommendedName>
        <fullName evidence="3">HIRAN domain-containing protein</fullName>
    </recommendedName>
</protein>
<comment type="caution">
    <text evidence="1">The sequence shown here is derived from an EMBL/GenBank/DDBJ whole genome shotgun (WGS) entry which is preliminary data.</text>
</comment>
<accession>A0AAE2YQQ1</accession>
<sequence length="102" mass="11483">MRRMSNLAFNQDFPAASGMSGLKAESPVVLGRDRENPYDVDAVGVWLEYIPGIPLGWLYRKDSNRPVVLQALDRGATIHGRIVLRTGSATRQQRQKAVLYWL</sequence>
<evidence type="ECO:0000313" key="1">
    <source>
        <dbReference type="EMBL" id="MBU2788409.1"/>
    </source>
</evidence>
<dbReference type="RefSeq" id="WP_215885627.1">
    <property type="nucleotide sequence ID" value="NZ_JAAXYO010000147.1"/>
</dbReference>
<name>A0AAE2YQQ1_9PROT</name>
<evidence type="ECO:0000313" key="2">
    <source>
        <dbReference type="Proteomes" id="UP001197378"/>
    </source>
</evidence>
<proteinExistence type="predicted"/>
<organism evidence="1 2">
    <name type="scientific">Igneacidithiobacillus copahuensis</name>
    <dbReference type="NCBI Taxonomy" id="2724909"/>
    <lineage>
        <taxon>Bacteria</taxon>
        <taxon>Pseudomonadati</taxon>
        <taxon>Pseudomonadota</taxon>
        <taxon>Acidithiobacillia</taxon>
        <taxon>Acidithiobacillales</taxon>
        <taxon>Acidithiobacillaceae</taxon>
        <taxon>Igneacidithiobacillus</taxon>
    </lineage>
</organism>
<reference evidence="1" key="1">
    <citation type="journal article" date="2021" name="ISME J.">
        <title>Genomic evolution of the class Acidithiobacillia: deep-branching Proteobacteria living in extreme acidic conditions.</title>
        <authorList>
            <person name="Moya-Beltran A."/>
            <person name="Beard S."/>
            <person name="Rojas-Villalobos C."/>
            <person name="Issotta F."/>
            <person name="Gallardo Y."/>
            <person name="Ulloa R."/>
            <person name="Giaveno A."/>
            <person name="Degli Esposti M."/>
            <person name="Johnson D.B."/>
            <person name="Quatrini R."/>
        </authorList>
    </citation>
    <scope>NUCLEOTIDE SEQUENCE</scope>
    <source>
        <strain evidence="1">VAN18-1</strain>
    </source>
</reference>
<dbReference type="Gene3D" id="3.30.70.2330">
    <property type="match status" value="1"/>
</dbReference>